<accession>A0A6C0E106</accession>
<protein>
    <submittedName>
        <fullName evidence="2">Uncharacterized protein</fullName>
    </submittedName>
</protein>
<feature type="compositionally biased region" description="Low complexity" evidence="1">
    <location>
        <begin position="160"/>
        <end position="178"/>
    </location>
</feature>
<name>A0A6C0E106_9ZZZZ</name>
<feature type="region of interest" description="Disordered" evidence="1">
    <location>
        <begin position="1"/>
        <end position="24"/>
    </location>
</feature>
<organism evidence="2">
    <name type="scientific">viral metagenome</name>
    <dbReference type="NCBI Taxonomy" id="1070528"/>
    <lineage>
        <taxon>unclassified sequences</taxon>
        <taxon>metagenomes</taxon>
        <taxon>organismal metagenomes</taxon>
    </lineage>
</organism>
<evidence type="ECO:0000256" key="1">
    <source>
        <dbReference type="SAM" id="MobiDB-lite"/>
    </source>
</evidence>
<dbReference type="AlphaFoldDB" id="A0A6C0E106"/>
<feature type="compositionally biased region" description="Low complexity" evidence="1">
    <location>
        <begin position="11"/>
        <end position="24"/>
    </location>
</feature>
<sequence length="203" mass="23681">MKKRIIIQKKNTSSSDPTTTTFGDTYTNTNYDTDTFSDYSDTDSQRGGSRFVSIVESNYKAPKNGTVQDNMTKDEIRQKLEGYIPLRSMRDKKILTKLPNFKTWIRYINEETKQFRTGGLLMKVAYPDYIMLVNPSQNLTWSVQLSNNILFIRDPALQQQKPSQNQVKQSNKSKNVNNNKDEVEIIKDKLYQLYLEGRLQQKR</sequence>
<dbReference type="EMBL" id="MN739708">
    <property type="protein sequence ID" value="QHT22280.1"/>
    <property type="molecule type" value="Genomic_DNA"/>
</dbReference>
<proteinExistence type="predicted"/>
<evidence type="ECO:0000313" key="2">
    <source>
        <dbReference type="EMBL" id="QHT22280.1"/>
    </source>
</evidence>
<feature type="region of interest" description="Disordered" evidence="1">
    <location>
        <begin position="160"/>
        <end position="179"/>
    </location>
</feature>
<reference evidence="2" key="1">
    <citation type="journal article" date="2020" name="Nature">
        <title>Giant virus diversity and host interactions through global metagenomics.</title>
        <authorList>
            <person name="Schulz F."/>
            <person name="Roux S."/>
            <person name="Paez-Espino D."/>
            <person name="Jungbluth S."/>
            <person name="Walsh D.A."/>
            <person name="Denef V.J."/>
            <person name="McMahon K.D."/>
            <person name="Konstantinidis K.T."/>
            <person name="Eloe-Fadrosh E.A."/>
            <person name="Kyrpides N.C."/>
            <person name="Woyke T."/>
        </authorList>
    </citation>
    <scope>NUCLEOTIDE SEQUENCE</scope>
    <source>
        <strain evidence="2">GVMAG-M-3300023179-107</strain>
    </source>
</reference>